<dbReference type="SMART" id="SM00388">
    <property type="entry name" value="HisKA"/>
    <property type="match status" value="1"/>
</dbReference>
<evidence type="ECO:0000313" key="10">
    <source>
        <dbReference type="Proteomes" id="UP000032232"/>
    </source>
</evidence>
<dbReference type="CDD" id="cd16922">
    <property type="entry name" value="HATPase_EvgS-ArcB-TorS-like"/>
    <property type="match status" value="1"/>
</dbReference>
<keyword evidence="6" id="KW-0902">Two-component regulatory system</keyword>
<evidence type="ECO:0000256" key="2">
    <source>
        <dbReference type="ARBA" id="ARBA00012438"/>
    </source>
</evidence>
<dbReference type="Pfam" id="PF00512">
    <property type="entry name" value="HisKA"/>
    <property type="match status" value="1"/>
</dbReference>
<dbReference type="Pfam" id="PF02518">
    <property type="entry name" value="HATPase_c"/>
    <property type="match status" value="1"/>
</dbReference>
<evidence type="ECO:0000313" key="9">
    <source>
        <dbReference type="EMBL" id="KIT17706.1"/>
    </source>
</evidence>
<evidence type="ECO:0000256" key="5">
    <source>
        <dbReference type="ARBA" id="ARBA00022777"/>
    </source>
</evidence>
<dbReference type="PRINTS" id="PR00344">
    <property type="entry name" value="BCTRLSENSOR"/>
</dbReference>
<dbReference type="SMART" id="SM00387">
    <property type="entry name" value="HATPase_c"/>
    <property type="match status" value="1"/>
</dbReference>
<dbReference type="GO" id="GO:0000155">
    <property type="term" value="F:phosphorelay sensor kinase activity"/>
    <property type="evidence" value="ECO:0007669"/>
    <property type="project" value="InterPro"/>
</dbReference>
<keyword evidence="7" id="KW-1133">Transmembrane helix</keyword>
<keyword evidence="3" id="KW-0597">Phosphoprotein</keyword>
<accession>A0A0D1EL55</accession>
<feature type="domain" description="Histidine kinase" evidence="8">
    <location>
        <begin position="279"/>
        <end position="498"/>
    </location>
</feature>
<dbReference type="Gene3D" id="1.10.287.130">
    <property type="match status" value="1"/>
</dbReference>
<dbReference type="EMBL" id="JYFE01000016">
    <property type="protein sequence ID" value="KIT17706.1"/>
    <property type="molecule type" value="Genomic_DNA"/>
</dbReference>
<dbReference type="InterPro" id="IPR036890">
    <property type="entry name" value="HATPase_C_sf"/>
</dbReference>
<dbReference type="Gene3D" id="3.30.565.10">
    <property type="entry name" value="Histidine kinase-like ATPase, C-terminal domain"/>
    <property type="match status" value="1"/>
</dbReference>
<proteinExistence type="predicted"/>
<sequence>MDRRNLKDPKRLRRHVLLALAVLLLPMFVVSAASIEFHRTAAIKARYVVALSQLVEAMARIDGHVARIEAQRDRVNLAVRASLTDAVGLYGAIRAADPDGDEILEGSESAKREALSALTAALGVEPVSLSRELGLFGNEMPDELVEIWEEDEAWTSASSMSPSLEATFAGIILAAAPVILEDRRDAATLDAYWEASGKLSDVQHVEVVETLQDGVEVASRAPLFLAIGVLGVALGGAAAAWVFVAKPLIQEVSRSQAALAHEAEAAQAADRAKSEFLSTVSHELRTPMNGIIGAVQLLEHSDLSAEDGELLEILASCAESQMTLIEEILTFGEVEADALRIVEEPIEISEIIRESTGFATIGAGKKGVSLTVQMPEAAPSIMGDPKRLRQVIVNLVGNAVKFTDEGSVEVRATLEEDGERPAFRVRVADTGSGIPPEYREKIFERFTQADSSSSRKAGGTGLGLAIARGLAREMGGDITMTSELGKGSIFVFEIPTRLADQSETGRFNEKEAA</sequence>
<protein>
    <recommendedName>
        <fullName evidence="2">histidine kinase</fullName>
        <ecNumber evidence="2">2.7.13.3</ecNumber>
    </recommendedName>
</protein>
<dbReference type="InterPro" id="IPR036097">
    <property type="entry name" value="HisK_dim/P_sf"/>
</dbReference>
<dbReference type="InterPro" id="IPR003594">
    <property type="entry name" value="HATPase_dom"/>
</dbReference>
<dbReference type="Proteomes" id="UP000032232">
    <property type="component" value="Unassembled WGS sequence"/>
</dbReference>
<dbReference type="SUPFAM" id="SSF47384">
    <property type="entry name" value="Homodimeric domain of signal transducing histidine kinase"/>
    <property type="match status" value="1"/>
</dbReference>
<comment type="catalytic activity">
    <reaction evidence="1">
        <text>ATP + protein L-histidine = ADP + protein N-phospho-L-histidine.</text>
        <dbReference type="EC" id="2.7.13.3"/>
    </reaction>
</comment>
<dbReference type="CDD" id="cd00082">
    <property type="entry name" value="HisKA"/>
    <property type="match status" value="1"/>
</dbReference>
<keyword evidence="4 9" id="KW-0808">Transferase</keyword>
<evidence type="ECO:0000256" key="6">
    <source>
        <dbReference type="ARBA" id="ARBA00023012"/>
    </source>
</evidence>
<gene>
    <name evidence="9" type="primary">barA_1</name>
    <name evidence="9" type="ORF">jaqu_05970</name>
</gene>
<dbReference type="PANTHER" id="PTHR43047:SF64">
    <property type="entry name" value="HISTIDINE KINASE CONTAINING CHEY-HOMOLOGOUS RECEIVER DOMAIN AND PAS DOMAIN-RELATED"/>
    <property type="match status" value="1"/>
</dbReference>
<evidence type="ECO:0000256" key="7">
    <source>
        <dbReference type="SAM" id="Phobius"/>
    </source>
</evidence>
<dbReference type="InterPro" id="IPR004358">
    <property type="entry name" value="Sig_transdc_His_kin-like_C"/>
</dbReference>
<evidence type="ECO:0000259" key="8">
    <source>
        <dbReference type="PROSITE" id="PS50109"/>
    </source>
</evidence>
<keyword evidence="7" id="KW-0472">Membrane</keyword>
<comment type="caution">
    <text evidence="9">The sequence shown here is derived from an EMBL/GenBank/DDBJ whole genome shotgun (WGS) entry which is preliminary data.</text>
</comment>
<name>A0A0D1EL55_9RHOB</name>
<evidence type="ECO:0000256" key="4">
    <source>
        <dbReference type="ARBA" id="ARBA00022679"/>
    </source>
</evidence>
<keyword evidence="10" id="KW-1185">Reference proteome</keyword>
<dbReference type="PATRIC" id="fig|935700.4.peg.631"/>
<dbReference type="InterPro" id="IPR005467">
    <property type="entry name" value="His_kinase_dom"/>
</dbReference>
<dbReference type="EC" id="2.7.13.3" evidence="2"/>
<dbReference type="STRING" id="935700.jaqu_05970"/>
<dbReference type="RefSeq" id="WP_052500741.1">
    <property type="nucleotide sequence ID" value="NZ_FZPF01000002.1"/>
</dbReference>
<keyword evidence="7" id="KW-0812">Transmembrane</keyword>
<dbReference type="SUPFAM" id="SSF55874">
    <property type="entry name" value="ATPase domain of HSP90 chaperone/DNA topoisomerase II/histidine kinase"/>
    <property type="match status" value="1"/>
</dbReference>
<dbReference type="OrthoDB" id="9801651at2"/>
<evidence type="ECO:0000256" key="3">
    <source>
        <dbReference type="ARBA" id="ARBA00022553"/>
    </source>
</evidence>
<dbReference type="PANTHER" id="PTHR43047">
    <property type="entry name" value="TWO-COMPONENT HISTIDINE PROTEIN KINASE"/>
    <property type="match status" value="1"/>
</dbReference>
<dbReference type="InterPro" id="IPR003661">
    <property type="entry name" value="HisK_dim/P_dom"/>
</dbReference>
<reference evidence="9 10" key="1">
    <citation type="submission" date="2015-02" db="EMBL/GenBank/DDBJ databases">
        <title>Genome Sequence of Jannaschia aquimarina DSM28248, a member of the Roseobacter clade.</title>
        <authorList>
            <person name="Voget S."/>
            <person name="Daniel R."/>
        </authorList>
    </citation>
    <scope>NUCLEOTIDE SEQUENCE [LARGE SCALE GENOMIC DNA]</scope>
    <source>
        <strain evidence="9 10">GSW-M26</strain>
    </source>
</reference>
<organism evidence="9 10">
    <name type="scientific">Jannaschia aquimarina</name>
    <dbReference type="NCBI Taxonomy" id="935700"/>
    <lineage>
        <taxon>Bacteria</taxon>
        <taxon>Pseudomonadati</taxon>
        <taxon>Pseudomonadota</taxon>
        <taxon>Alphaproteobacteria</taxon>
        <taxon>Rhodobacterales</taxon>
        <taxon>Roseobacteraceae</taxon>
        <taxon>Jannaschia</taxon>
    </lineage>
</organism>
<keyword evidence="5" id="KW-0418">Kinase</keyword>
<dbReference type="AlphaFoldDB" id="A0A0D1EL55"/>
<dbReference type="FunFam" id="3.30.565.10:FF:000010">
    <property type="entry name" value="Sensor histidine kinase RcsC"/>
    <property type="match status" value="1"/>
</dbReference>
<dbReference type="PROSITE" id="PS50109">
    <property type="entry name" value="HIS_KIN"/>
    <property type="match status" value="1"/>
</dbReference>
<feature type="transmembrane region" description="Helical" evidence="7">
    <location>
        <begin position="223"/>
        <end position="244"/>
    </location>
</feature>
<evidence type="ECO:0000256" key="1">
    <source>
        <dbReference type="ARBA" id="ARBA00000085"/>
    </source>
</evidence>